<dbReference type="Pfam" id="PF07230">
    <property type="entry name" value="Portal_T4"/>
    <property type="match status" value="1"/>
</dbReference>
<dbReference type="InterPro" id="IPR010823">
    <property type="entry name" value="Portal_Gp20"/>
</dbReference>
<dbReference type="EMBL" id="UINC01011792">
    <property type="protein sequence ID" value="SVA51816.1"/>
    <property type="molecule type" value="Genomic_DNA"/>
</dbReference>
<evidence type="ECO:0000256" key="1">
    <source>
        <dbReference type="SAM" id="MobiDB-lite"/>
    </source>
</evidence>
<feature type="compositionally biased region" description="Acidic residues" evidence="1">
    <location>
        <begin position="521"/>
        <end position="544"/>
    </location>
</feature>
<dbReference type="HAMAP" id="MF_04114">
    <property type="entry name" value="PORTAL_T4"/>
    <property type="match status" value="1"/>
</dbReference>
<evidence type="ECO:0008006" key="3">
    <source>
        <dbReference type="Google" id="ProtNLM"/>
    </source>
</evidence>
<evidence type="ECO:0000313" key="2">
    <source>
        <dbReference type="EMBL" id="SVA51816.1"/>
    </source>
</evidence>
<feature type="compositionally biased region" description="Basic and acidic residues" evidence="1">
    <location>
        <begin position="545"/>
        <end position="556"/>
    </location>
</feature>
<organism evidence="2">
    <name type="scientific">marine metagenome</name>
    <dbReference type="NCBI Taxonomy" id="408172"/>
    <lineage>
        <taxon>unclassified sequences</taxon>
        <taxon>metagenomes</taxon>
        <taxon>ecological metagenomes</taxon>
    </lineage>
</organism>
<dbReference type="AlphaFoldDB" id="A0A381WH22"/>
<accession>A0A381WH22</accession>
<sequence length="567" mass="65449">MAELFGFRLERVKDQGSEQTFTSPTPDDGTLDIAGGGFWGQILDTDGRERTDTDLIRRYRDISQQTECDSAIEDIVNEGIVANEADAPIAIVLDRLPYPAKIKRKIRTEFDEILRLLNFEQKGHDIFRRWYVDGRVFYHKVIDTKNPRKGITELRWIDAVKIKKVRELQKEKDPKTGIDMVKKIQEYFLYNEKGLANAGLSTGPQQGIKIASDAITFVPSGVIDGNNGRVLSYLNKAIKPVNQLRMIEDALVIYRISRAPERRIFYIDVGNLPKIKAEQYLKDVMNRYRNKLVYDANTGEIRDDRNQMSMLEDFWLPRREGGRGTEITTLPGGANLGEIEDIVYFQRKLYRSLNVPISRLESESGFSLGRATEITRDELKFTKFVQRIRKKFVPLFTDILKTQLLLKGIISTDDWPEIQEHIQYDFLQDGHFTELKDAELLKERIDMLDQMQSYMGTFFSKEYVWQKVLRFNDQEVDKMKAQIRKEQEMDVDDGGMDIPDGGDGITRYPADPEGKLIPPEDMPDYEDPALNDPSSDDDEKDEPEPDQKDIESDKSFIVRNGLKGRKK</sequence>
<reference evidence="2" key="1">
    <citation type="submission" date="2018-05" db="EMBL/GenBank/DDBJ databases">
        <authorList>
            <person name="Lanie J.A."/>
            <person name="Ng W.-L."/>
            <person name="Kazmierczak K.M."/>
            <person name="Andrzejewski T.M."/>
            <person name="Davidsen T.M."/>
            <person name="Wayne K.J."/>
            <person name="Tettelin H."/>
            <person name="Glass J.I."/>
            <person name="Rusch D."/>
            <person name="Podicherti R."/>
            <person name="Tsui H.-C.T."/>
            <person name="Winkler M.E."/>
        </authorList>
    </citation>
    <scope>NUCLEOTIDE SEQUENCE</scope>
</reference>
<feature type="region of interest" description="Disordered" evidence="1">
    <location>
        <begin position="485"/>
        <end position="567"/>
    </location>
</feature>
<protein>
    <recommendedName>
        <fullName evidence="3">Portal protein</fullName>
    </recommendedName>
</protein>
<name>A0A381WH22_9ZZZZ</name>
<proteinExistence type="inferred from homology"/>
<gene>
    <name evidence="2" type="ORF">METZ01_LOCUS104670</name>
</gene>